<evidence type="ECO:0000313" key="14">
    <source>
        <dbReference type="Proteomes" id="UP001345219"/>
    </source>
</evidence>
<protein>
    <recommendedName>
        <fullName evidence="10">Homeobox-leucine zipper protein</fullName>
    </recommendedName>
    <alternativeName>
        <fullName evidence="10">HD-ZIP protein</fullName>
    </alternativeName>
    <alternativeName>
        <fullName evidence="10">Homeodomain transcription factor</fullName>
    </alternativeName>
</protein>
<dbReference type="InterPro" id="IPR001356">
    <property type="entry name" value="HD"/>
</dbReference>
<dbReference type="GO" id="GO:0005634">
    <property type="term" value="C:nucleus"/>
    <property type="evidence" value="ECO:0007669"/>
    <property type="project" value="UniProtKB-SubCell"/>
</dbReference>
<evidence type="ECO:0000256" key="8">
    <source>
        <dbReference type="PROSITE-ProRule" id="PRU00108"/>
    </source>
</evidence>
<reference evidence="13 14" key="1">
    <citation type="journal article" date="2023" name="Hortic Res">
        <title>Pangenome of water caltrop reveals structural variations and asymmetric subgenome divergence after allopolyploidization.</title>
        <authorList>
            <person name="Zhang X."/>
            <person name="Chen Y."/>
            <person name="Wang L."/>
            <person name="Yuan Y."/>
            <person name="Fang M."/>
            <person name="Shi L."/>
            <person name="Lu R."/>
            <person name="Comes H.P."/>
            <person name="Ma Y."/>
            <person name="Chen Y."/>
            <person name="Huang G."/>
            <person name="Zhou Y."/>
            <person name="Zheng Z."/>
            <person name="Qiu Y."/>
        </authorList>
    </citation>
    <scope>NUCLEOTIDE SEQUENCE [LARGE SCALE GENOMIC DNA]</scope>
    <source>
        <tissue evidence="13">Roots</tissue>
    </source>
</reference>
<dbReference type="PANTHER" id="PTHR24326:SF606">
    <property type="entry name" value="HOMEOBOX-LEUCINE ZIPPER PROTEIN ATHB-54"/>
    <property type="match status" value="1"/>
</dbReference>
<dbReference type="PANTHER" id="PTHR24326">
    <property type="entry name" value="HOMEOBOX-LEUCINE ZIPPER PROTEIN"/>
    <property type="match status" value="1"/>
</dbReference>
<dbReference type="PROSITE" id="PS50071">
    <property type="entry name" value="HOMEOBOX_2"/>
    <property type="match status" value="1"/>
</dbReference>
<accession>A0AAN7LFS8</accession>
<evidence type="ECO:0000313" key="13">
    <source>
        <dbReference type="EMBL" id="KAK4779677.1"/>
    </source>
</evidence>
<keyword evidence="14" id="KW-1185">Reference proteome</keyword>
<keyword evidence="4 8" id="KW-0371">Homeobox</keyword>
<dbReference type="Pfam" id="PF02183">
    <property type="entry name" value="HALZ"/>
    <property type="match status" value="1"/>
</dbReference>
<comment type="function">
    <text evidence="10">Transcription factor.</text>
</comment>
<dbReference type="InterPro" id="IPR017970">
    <property type="entry name" value="Homeobox_CS"/>
</dbReference>
<feature type="DNA-binding region" description="Homeobox" evidence="8">
    <location>
        <begin position="86"/>
        <end position="145"/>
    </location>
</feature>
<evidence type="ECO:0000256" key="1">
    <source>
        <dbReference type="ARBA" id="ARBA00004123"/>
    </source>
</evidence>
<dbReference type="Gene3D" id="1.10.10.60">
    <property type="entry name" value="Homeodomain-like"/>
    <property type="match status" value="1"/>
</dbReference>
<name>A0AAN7LFS8_9MYRT</name>
<evidence type="ECO:0000256" key="4">
    <source>
        <dbReference type="ARBA" id="ARBA00023155"/>
    </source>
</evidence>
<evidence type="ECO:0000256" key="9">
    <source>
        <dbReference type="RuleBase" id="RU000682"/>
    </source>
</evidence>
<dbReference type="Pfam" id="PF00046">
    <property type="entry name" value="Homeodomain"/>
    <property type="match status" value="1"/>
</dbReference>
<dbReference type="PROSITE" id="PS00027">
    <property type="entry name" value="HOMEOBOX_1"/>
    <property type="match status" value="1"/>
</dbReference>
<dbReference type="FunFam" id="1.10.10.60:FF:000144">
    <property type="entry name" value="homeobox-leucine zipper protein ATHB-6-like"/>
    <property type="match status" value="1"/>
</dbReference>
<dbReference type="InterPro" id="IPR000047">
    <property type="entry name" value="HTH_motif"/>
</dbReference>
<dbReference type="SUPFAM" id="SSF46689">
    <property type="entry name" value="Homeodomain-like"/>
    <property type="match status" value="1"/>
</dbReference>
<dbReference type="EMBL" id="JAXIOK010000001">
    <property type="protein sequence ID" value="KAK4779677.1"/>
    <property type="molecule type" value="Genomic_DNA"/>
</dbReference>
<keyword evidence="5 10" id="KW-0804">Transcription</keyword>
<evidence type="ECO:0000256" key="5">
    <source>
        <dbReference type="ARBA" id="ARBA00023163"/>
    </source>
</evidence>
<comment type="caution">
    <text evidence="13">The sequence shown here is derived from an EMBL/GenBank/DDBJ whole genome shotgun (WGS) entry which is preliminary data.</text>
</comment>
<keyword evidence="3 8" id="KW-0238">DNA-binding</keyword>
<dbReference type="InterPro" id="IPR045224">
    <property type="entry name" value="HDZip_class_I_plant"/>
</dbReference>
<dbReference type="CDD" id="cd00086">
    <property type="entry name" value="homeodomain"/>
    <property type="match status" value="1"/>
</dbReference>
<evidence type="ECO:0000256" key="7">
    <source>
        <dbReference type="ARBA" id="ARBA00025748"/>
    </source>
</evidence>
<dbReference type="PRINTS" id="PR00031">
    <property type="entry name" value="HTHREPRESSR"/>
</dbReference>
<evidence type="ECO:0000256" key="10">
    <source>
        <dbReference type="RuleBase" id="RU369038"/>
    </source>
</evidence>
<organism evidence="13 14">
    <name type="scientific">Trapa incisa</name>
    <dbReference type="NCBI Taxonomy" id="236973"/>
    <lineage>
        <taxon>Eukaryota</taxon>
        <taxon>Viridiplantae</taxon>
        <taxon>Streptophyta</taxon>
        <taxon>Embryophyta</taxon>
        <taxon>Tracheophyta</taxon>
        <taxon>Spermatophyta</taxon>
        <taxon>Magnoliopsida</taxon>
        <taxon>eudicotyledons</taxon>
        <taxon>Gunneridae</taxon>
        <taxon>Pentapetalae</taxon>
        <taxon>rosids</taxon>
        <taxon>malvids</taxon>
        <taxon>Myrtales</taxon>
        <taxon>Lythraceae</taxon>
        <taxon>Trapa</taxon>
    </lineage>
</organism>
<comment type="similarity">
    <text evidence="7 10">Belongs to the HD-ZIP homeobox family. Class I subfamily.</text>
</comment>
<dbReference type="InterPro" id="IPR009057">
    <property type="entry name" value="Homeodomain-like_sf"/>
</dbReference>
<evidence type="ECO:0000256" key="3">
    <source>
        <dbReference type="ARBA" id="ARBA00023125"/>
    </source>
</evidence>
<keyword evidence="6 8" id="KW-0539">Nucleus</keyword>
<dbReference type="Proteomes" id="UP001345219">
    <property type="component" value="Chromosome 13"/>
</dbReference>
<gene>
    <name evidence="13" type="ORF">SAY87_015783</name>
</gene>
<dbReference type="AlphaFoldDB" id="A0AAN7LFS8"/>
<feature type="coiled-coil region" evidence="11">
    <location>
        <begin position="143"/>
        <end position="184"/>
    </location>
</feature>
<sequence length="270" mass="29832">MAQWRAGANASSARKMAALGGTGGLLDSHWVHASSTVLYSSNSRIHVQGQLGDTKTRSPALFQAGEMGAAANGEEGNGLQGHPRMLSGKRRRLAAHQVQSLERSFEVDNRLEPKRKAELAKELGLEPRQVAIWFQNRRARYRSKQIEKDYDSLKASYDALKSNRDSILEEKDKLKHEVDFLKSKMLGDGCKEVMKKAGEGEPSELACPLKLACPSADPGNSSHGLDRGSSEMEDGSSRLVVGRDNLLMAPFVGLPKIEDEDHPFWKWTYN</sequence>
<comment type="subcellular location">
    <subcellularLocation>
        <location evidence="1 8 9">Nucleus</location>
    </subcellularLocation>
</comment>
<proteinExistence type="inferred from homology"/>
<evidence type="ECO:0000256" key="2">
    <source>
        <dbReference type="ARBA" id="ARBA00023015"/>
    </source>
</evidence>
<dbReference type="SMART" id="SM00389">
    <property type="entry name" value="HOX"/>
    <property type="match status" value="1"/>
</dbReference>
<evidence type="ECO:0000256" key="11">
    <source>
        <dbReference type="SAM" id="Coils"/>
    </source>
</evidence>
<evidence type="ECO:0000256" key="6">
    <source>
        <dbReference type="ARBA" id="ARBA00023242"/>
    </source>
</evidence>
<dbReference type="GO" id="GO:0045893">
    <property type="term" value="P:positive regulation of DNA-templated transcription"/>
    <property type="evidence" value="ECO:0007669"/>
    <property type="project" value="TreeGrafter"/>
</dbReference>
<keyword evidence="2 10" id="KW-0805">Transcription regulation</keyword>
<keyword evidence="11" id="KW-0175">Coiled coil</keyword>
<dbReference type="InterPro" id="IPR003106">
    <property type="entry name" value="Leu_zip_homeo"/>
</dbReference>
<feature type="domain" description="Homeobox" evidence="12">
    <location>
        <begin position="84"/>
        <end position="144"/>
    </location>
</feature>
<dbReference type="GO" id="GO:0000976">
    <property type="term" value="F:transcription cis-regulatory region binding"/>
    <property type="evidence" value="ECO:0007669"/>
    <property type="project" value="UniProtKB-ARBA"/>
</dbReference>
<evidence type="ECO:0000259" key="12">
    <source>
        <dbReference type="PROSITE" id="PS50071"/>
    </source>
</evidence>
<dbReference type="GO" id="GO:0000981">
    <property type="term" value="F:DNA-binding transcription factor activity, RNA polymerase II-specific"/>
    <property type="evidence" value="ECO:0007669"/>
    <property type="project" value="UniProtKB-UniRule"/>
</dbReference>